<dbReference type="AlphaFoldDB" id="G3I128"/>
<evidence type="ECO:0000256" key="1">
    <source>
        <dbReference type="SAM" id="MobiDB-lite"/>
    </source>
</evidence>
<dbReference type="InParanoid" id="G3I128"/>
<name>G3I128_CRIGR</name>
<organism evidence="2 3">
    <name type="scientific">Cricetulus griseus</name>
    <name type="common">Chinese hamster</name>
    <name type="synonym">Cricetulus barabensis griseus</name>
    <dbReference type="NCBI Taxonomy" id="10029"/>
    <lineage>
        <taxon>Eukaryota</taxon>
        <taxon>Metazoa</taxon>
        <taxon>Chordata</taxon>
        <taxon>Craniata</taxon>
        <taxon>Vertebrata</taxon>
        <taxon>Euteleostomi</taxon>
        <taxon>Mammalia</taxon>
        <taxon>Eutheria</taxon>
        <taxon>Euarchontoglires</taxon>
        <taxon>Glires</taxon>
        <taxon>Rodentia</taxon>
        <taxon>Myomorpha</taxon>
        <taxon>Muroidea</taxon>
        <taxon>Cricetidae</taxon>
        <taxon>Cricetinae</taxon>
        <taxon>Cricetulus</taxon>
    </lineage>
</organism>
<feature type="region of interest" description="Disordered" evidence="1">
    <location>
        <begin position="91"/>
        <end position="118"/>
    </location>
</feature>
<proteinExistence type="predicted"/>
<feature type="region of interest" description="Disordered" evidence="1">
    <location>
        <begin position="1"/>
        <end position="73"/>
    </location>
</feature>
<dbReference type="EMBL" id="JH001043">
    <property type="protein sequence ID" value="EGW09902.1"/>
    <property type="molecule type" value="Genomic_DNA"/>
</dbReference>
<accession>G3I128</accession>
<dbReference type="GlyGen" id="G3I128">
    <property type="glycosylation" value="1 site"/>
</dbReference>
<protein>
    <submittedName>
        <fullName evidence="2">Uncharacterized protein</fullName>
    </submittedName>
</protein>
<sequence>MGFQSGYSPHFLEVGLGSPSASSARGTPGTRPIRSRPLGSRPRAPAPTSPLPSNATGLPSNAASSSPPRPSNDRLQVPIYLLFLLSAPELDAEQQQQEEERKAASGQVAQPAACLSPA</sequence>
<evidence type="ECO:0000313" key="3">
    <source>
        <dbReference type="Proteomes" id="UP000001075"/>
    </source>
</evidence>
<dbReference type="Proteomes" id="UP000001075">
    <property type="component" value="Unassembled WGS sequence"/>
</dbReference>
<gene>
    <name evidence="2" type="ORF">I79_017071</name>
</gene>
<reference evidence="3" key="1">
    <citation type="journal article" date="2011" name="Nat. Biotechnol.">
        <title>The genomic sequence of the Chinese hamster ovary (CHO)-K1 cell line.</title>
        <authorList>
            <person name="Xu X."/>
            <person name="Nagarajan H."/>
            <person name="Lewis N.E."/>
            <person name="Pan S."/>
            <person name="Cai Z."/>
            <person name="Liu X."/>
            <person name="Chen W."/>
            <person name="Xie M."/>
            <person name="Wang W."/>
            <person name="Hammond S."/>
            <person name="Andersen M.R."/>
            <person name="Neff N."/>
            <person name="Passarelli B."/>
            <person name="Koh W."/>
            <person name="Fan H.C."/>
            <person name="Wang J."/>
            <person name="Gui Y."/>
            <person name="Lee K.H."/>
            <person name="Betenbaugh M.J."/>
            <person name="Quake S.R."/>
            <person name="Famili I."/>
            <person name="Palsson B.O."/>
            <person name="Wang J."/>
        </authorList>
    </citation>
    <scope>NUCLEOTIDE SEQUENCE [LARGE SCALE GENOMIC DNA]</scope>
    <source>
        <strain evidence="3">CHO K1 cell line</strain>
    </source>
</reference>
<evidence type="ECO:0000313" key="2">
    <source>
        <dbReference type="EMBL" id="EGW09902.1"/>
    </source>
</evidence>